<dbReference type="OrthoDB" id="30195at2759"/>
<dbReference type="PANTHER" id="PTHR44267:SF1">
    <property type="entry name" value="WD REPEAT-CONTAINING PROTEIN 43"/>
    <property type="match status" value="1"/>
</dbReference>
<dbReference type="Proteomes" id="UP000005666">
    <property type="component" value="Chromosome 10"/>
</dbReference>
<proteinExistence type="inferred from homology"/>
<comment type="similarity">
    <text evidence="3">Belongs to the UTP5 family.</text>
</comment>
<dbReference type="Pfam" id="PF04003">
    <property type="entry name" value="Utp12"/>
    <property type="match status" value="1"/>
</dbReference>
<dbReference type="KEGG" id="tpf:TPHA_0J02880"/>
<dbReference type="OMA" id="WVKWCLI"/>
<evidence type="ECO:0000256" key="3">
    <source>
        <dbReference type="ARBA" id="ARBA00038335"/>
    </source>
</evidence>
<evidence type="ECO:0000313" key="7">
    <source>
        <dbReference type="EMBL" id="CCE65109.1"/>
    </source>
</evidence>
<dbReference type="AlphaFoldDB" id="G8BY58"/>
<comment type="subcellular location">
    <subcellularLocation>
        <location evidence="1">Nucleus</location>
    </subcellularLocation>
</comment>
<dbReference type="InterPro" id="IPR036322">
    <property type="entry name" value="WD40_repeat_dom_sf"/>
</dbReference>
<dbReference type="GO" id="GO:0032040">
    <property type="term" value="C:small-subunit processome"/>
    <property type="evidence" value="ECO:0007669"/>
    <property type="project" value="EnsemblFungi"/>
</dbReference>
<dbReference type="SUPFAM" id="SSF50978">
    <property type="entry name" value="WD40 repeat-like"/>
    <property type="match status" value="1"/>
</dbReference>
<name>G8BY58_TETPH</name>
<evidence type="ECO:0000256" key="1">
    <source>
        <dbReference type="ARBA" id="ARBA00004123"/>
    </source>
</evidence>
<dbReference type="EMBL" id="HE612865">
    <property type="protein sequence ID" value="CCE65109.1"/>
    <property type="molecule type" value="Genomic_DNA"/>
</dbReference>
<feature type="compositionally biased region" description="Acidic residues" evidence="5">
    <location>
        <begin position="576"/>
        <end position="605"/>
    </location>
</feature>
<keyword evidence="2" id="KW-0539">Nucleus</keyword>
<dbReference type="GO" id="GO:0033553">
    <property type="term" value="C:rDNA heterochromatin"/>
    <property type="evidence" value="ECO:0007669"/>
    <property type="project" value="EnsemblFungi"/>
</dbReference>
<dbReference type="InterPro" id="IPR015943">
    <property type="entry name" value="WD40/YVTN_repeat-like_dom_sf"/>
</dbReference>
<feature type="domain" description="Small-subunit processome Utp12" evidence="6">
    <location>
        <begin position="435"/>
        <end position="538"/>
    </location>
</feature>
<evidence type="ECO:0000259" key="6">
    <source>
        <dbReference type="Pfam" id="PF04003"/>
    </source>
</evidence>
<feature type="compositionally biased region" description="Acidic residues" evidence="5">
    <location>
        <begin position="616"/>
        <end position="634"/>
    </location>
</feature>
<evidence type="ECO:0000256" key="4">
    <source>
        <dbReference type="SAM" id="Coils"/>
    </source>
</evidence>
<evidence type="ECO:0000256" key="5">
    <source>
        <dbReference type="SAM" id="MobiDB-lite"/>
    </source>
</evidence>
<organism evidence="7 8">
    <name type="scientific">Tetrapisispora phaffii (strain ATCC 24235 / CBS 4417 / NBRC 1672 / NRRL Y-8282 / UCD 70-5)</name>
    <name type="common">Yeast</name>
    <name type="synonym">Fabospora phaffii</name>
    <dbReference type="NCBI Taxonomy" id="1071381"/>
    <lineage>
        <taxon>Eukaryota</taxon>
        <taxon>Fungi</taxon>
        <taxon>Dikarya</taxon>
        <taxon>Ascomycota</taxon>
        <taxon>Saccharomycotina</taxon>
        <taxon>Saccharomycetes</taxon>
        <taxon>Saccharomycetales</taxon>
        <taxon>Saccharomycetaceae</taxon>
        <taxon>Tetrapisispora</taxon>
    </lineage>
</organism>
<keyword evidence="8" id="KW-1185">Reference proteome</keyword>
<dbReference type="InterPro" id="IPR052414">
    <property type="entry name" value="U3_snoRNA-assoc_WDR"/>
</dbReference>
<dbReference type="GeneID" id="11532938"/>
<dbReference type="InterPro" id="IPR007148">
    <property type="entry name" value="SSU_processome_Utp12"/>
</dbReference>
<dbReference type="GO" id="GO:0000462">
    <property type="term" value="P:maturation of SSU-rRNA from tricistronic rRNA transcript (SSU-rRNA, 5.8S rRNA, LSU-rRNA)"/>
    <property type="evidence" value="ECO:0007669"/>
    <property type="project" value="EnsemblFungi"/>
</dbReference>
<dbReference type="STRING" id="1071381.G8BY58"/>
<dbReference type="PANTHER" id="PTHR44267">
    <property type="entry name" value="WD REPEAT-CONTAINING PROTEIN 43"/>
    <property type="match status" value="1"/>
</dbReference>
<feature type="coiled-coil region" evidence="4">
    <location>
        <begin position="549"/>
        <end position="576"/>
    </location>
</feature>
<gene>
    <name evidence="7" type="primary">TPHA0J02880</name>
    <name evidence="7" type="ordered locus">TPHA_0J02880</name>
</gene>
<protein>
    <recommendedName>
        <fullName evidence="6">Small-subunit processome Utp12 domain-containing protein</fullName>
    </recommendedName>
</protein>
<sequence>MSIQGSPVVLSRYDSSGQYLACVTVELDKQRVSVESIGDSNYSFDNQSFLYFDDSNLGVSSLKWSYLASTETSCVLIGLTNGEIWIYSPLSNEVIYKLSTNNSFEIKDIDVLDEKLFCVDSKDYIYEFSLSEFKMIQHFQIESCIALNKITILPTNPNHILVASHSIFLVDITSKEVQLTIPGHMSPVSILKVLNSEFILSTARDDRFMNIYDITSGLTKTVLVAQSDIVGFSNTSENAIAIITEDGKIEIFEDPLVSTTTTKRRGNKSKHASKTIEFKSEKDQIIPALNLFISGDILNVTWLQNATIRNFTQLKWKELDNSYTHTVELNHGKKNNSKDHSLYGQDLAAAKTYAEGNARVSSGDNFKHVMDVIKHIEQEEEQREREGEEESSETLADKLEAASISRLKNKKMKDSKSGIATGTFTVILSQALQANDHSLLETVLNNRDERVTKDTILRLKPTLAVVLLERLAERIARQTHRQGPLSIWVKWCLIIHGGYLVTVPNLISTLSSLHSTLKRRSDLLPRLLALETRLDYVLDTIEVEQSDIVEEFEYENEQLLELEDGEEEEYVEYNEELDDAGLIDDEEESYESESDEDMSEEDDGAEQGNKKKLTPEEDIDDEEDEEAGYSDEEM</sequence>
<dbReference type="eggNOG" id="KOG4547">
    <property type="taxonomic scope" value="Eukaryota"/>
</dbReference>
<reference evidence="7 8" key="1">
    <citation type="journal article" date="2011" name="Proc. Natl. Acad. Sci. U.S.A.">
        <title>Evolutionary erosion of yeast sex chromosomes by mating-type switching accidents.</title>
        <authorList>
            <person name="Gordon J.L."/>
            <person name="Armisen D."/>
            <person name="Proux-Wera E."/>
            <person name="Oheigeartaigh S.S."/>
            <person name="Byrne K.P."/>
            <person name="Wolfe K.H."/>
        </authorList>
    </citation>
    <scope>NUCLEOTIDE SEQUENCE [LARGE SCALE GENOMIC DNA]</scope>
    <source>
        <strain evidence="8">ATCC 24235 / CBS 4417 / NBRC 1672 / NRRL Y-8282 / UCD 70-5</strain>
    </source>
</reference>
<dbReference type="HOGENOM" id="CLU_023936_0_0_1"/>
<evidence type="ECO:0000313" key="8">
    <source>
        <dbReference type="Proteomes" id="UP000005666"/>
    </source>
</evidence>
<evidence type="ECO:0000256" key="2">
    <source>
        <dbReference type="ARBA" id="ARBA00023242"/>
    </source>
</evidence>
<dbReference type="Gene3D" id="2.130.10.10">
    <property type="entry name" value="YVTN repeat-like/Quinoprotein amine dehydrogenase"/>
    <property type="match status" value="1"/>
</dbReference>
<accession>G8BY58</accession>
<dbReference type="RefSeq" id="XP_003687543.1">
    <property type="nucleotide sequence ID" value="XM_003687495.1"/>
</dbReference>
<dbReference type="GO" id="GO:0034455">
    <property type="term" value="C:t-UTP complex"/>
    <property type="evidence" value="ECO:0007669"/>
    <property type="project" value="EnsemblFungi"/>
</dbReference>
<dbReference type="GO" id="GO:0045943">
    <property type="term" value="P:positive regulation of transcription by RNA polymerase I"/>
    <property type="evidence" value="ECO:0007669"/>
    <property type="project" value="EnsemblFungi"/>
</dbReference>
<keyword evidence="4" id="KW-0175">Coiled coil</keyword>
<feature type="region of interest" description="Disordered" evidence="5">
    <location>
        <begin position="576"/>
        <end position="634"/>
    </location>
</feature>